<comment type="caution">
    <text evidence="8">The sequence shown here is derived from an EMBL/GenBank/DDBJ whole genome shotgun (WGS) entry which is preliminary data.</text>
</comment>
<dbReference type="Proteomes" id="UP001597458">
    <property type="component" value="Unassembled WGS sequence"/>
</dbReference>
<evidence type="ECO:0000256" key="6">
    <source>
        <dbReference type="ARBA" id="ARBA00023136"/>
    </source>
</evidence>
<protein>
    <submittedName>
        <fullName evidence="8">CDP-glycerol glycerophosphotransferase family protein</fullName>
    </submittedName>
</protein>
<evidence type="ECO:0000256" key="2">
    <source>
        <dbReference type="ARBA" id="ARBA00010488"/>
    </source>
</evidence>
<proteinExistence type="inferred from homology"/>
<name>A0ABW5PQ85_9BACI</name>
<evidence type="ECO:0000256" key="7">
    <source>
        <dbReference type="SAM" id="Phobius"/>
    </source>
</evidence>
<dbReference type="Gene3D" id="3.40.50.11820">
    <property type="match status" value="1"/>
</dbReference>
<accession>A0ABW5PQ85</accession>
<dbReference type="EMBL" id="JBHUMR010000008">
    <property type="protein sequence ID" value="MFD2617050.1"/>
    <property type="molecule type" value="Genomic_DNA"/>
</dbReference>
<evidence type="ECO:0000313" key="8">
    <source>
        <dbReference type="EMBL" id="MFD2617050.1"/>
    </source>
</evidence>
<keyword evidence="3" id="KW-1003">Cell membrane</keyword>
<comment type="subcellular location">
    <subcellularLocation>
        <location evidence="1">Cell membrane</location>
        <topology evidence="1">Peripheral membrane protein</topology>
    </subcellularLocation>
</comment>
<dbReference type="InterPro" id="IPR043149">
    <property type="entry name" value="TagF_N"/>
</dbReference>
<evidence type="ECO:0000313" key="9">
    <source>
        <dbReference type="Proteomes" id="UP001597458"/>
    </source>
</evidence>
<feature type="transmembrane region" description="Helical" evidence="7">
    <location>
        <begin position="20"/>
        <end position="41"/>
    </location>
</feature>
<keyword evidence="7" id="KW-1133">Transmembrane helix</keyword>
<keyword evidence="7" id="KW-0812">Transmembrane</keyword>
<organism evidence="8 9">
    <name type="scientific">Terrilactibacillus laevilacticus</name>
    <dbReference type="NCBI Taxonomy" id="1380157"/>
    <lineage>
        <taxon>Bacteria</taxon>
        <taxon>Bacillati</taxon>
        <taxon>Bacillota</taxon>
        <taxon>Bacilli</taxon>
        <taxon>Bacillales</taxon>
        <taxon>Bacillaceae</taxon>
        <taxon>Terrilactibacillus</taxon>
    </lineage>
</organism>
<evidence type="ECO:0000256" key="1">
    <source>
        <dbReference type="ARBA" id="ARBA00004202"/>
    </source>
</evidence>
<keyword evidence="5" id="KW-0777">Teichoic acid biosynthesis</keyword>
<dbReference type="InterPro" id="IPR051612">
    <property type="entry name" value="Teichoic_Acid_Biosynth"/>
</dbReference>
<comment type="similarity">
    <text evidence="2">Belongs to the CDP-glycerol glycerophosphotransferase family.</text>
</comment>
<dbReference type="SUPFAM" id="SSF53756">
    <property type="entry name" value="UDP-Glycosyltransferase/glycogen phosphorylase"/>
    <property type="match status" value="1"/>
</dbReference>
<keyword evidence="6 7" id="KW-0472">Membrane</keyword>
<dbReference type="InterPro" id="IPR043148">
    <property type="entry name" value="TagF_C"/>
</dbReference>
<dbReference type="PANTHER" id="PTHR37316">
    <property type="entry name" value="TEICHOIC ACID GLYCEROL-PHOSPHATE PRIMASE"/>
    <property type="match status" value="1"/>
</dbReference>
<reference evidence="9" key="1">
    <citation type="journal article" date="2019" name="Int. J. Syst. Evol. Microbiol.">
        <title>The Global Catalogue of Microorganisms (GCM) 10K type strain sequencing project: providing services to taxonomists for standard genome sequencing and annotation.</title>
        <authorList>
            <consortium name="The Broad Institute Genomics Platform"/>
            <consortium name="The Broad Institute Genome Sequencing Center for Infectious Disease"/>
            <person name="Wu L."/>
            <person name="Ma J."/>
        </authorList>
    </citation>
    <scope>NUCLEOTIDE SEQUENCE [LARGE SCALE GENOMIC DNA]</scope>
    <source>
        <strain evidence="9">TISTR 2241</strain>
    </source>
</reference>
<keyword evidence="4" id="KW-0808">Transferase</keyword>
<gene>
    <name evidence="8" type="ORF">ACFSTF_06955</name>
</gene>
<dbReference type="PANTHER" id="PTHR37316:SF3">
    <property type="entry name" value="TEICHOIC ACID GLYCEROL-PHOSPHATE TRANSFERASE"/>
    <property type="match status" value="1"/>
</dbReference>
<dbReference type="InterPro" id="IPR007554">
    <property type="entry name" value="Glycerophosphate_synth"/>
</dbReference>
<keyword evidence="9" id="KW-1185">Reference proteome</keyword>
<evidence type="ECO:0000256" key="3">
    <source>
        <dbReference type="ARBA" id="ARBA00022475"/>
    </source>
</evidence>
<dbReference type="Gene3D" id="3.40.50.12580">
    <property type="match status" value="1"/>
</dbReference>
<evidence type="ECO:0000256" key="4">
    <source>
        <dbReference type="ARBA" id="ARBA00022679"/>
    </source>
</evidence>
<dbReference type="Pfam" id="PF04464">
    <property type="entry name" value="Glyphos_transf"/>
    <property type="match status" value="1"/>
</dbReference>
<evidence type="ECO:0000256" key="5">
    <source>
        <dbReference type="ARBA" id="ARBA00022944"/>
    </source>
</evidence>
<sequence>MVGNKKKLSSQIFQRFRRIIINSIVTKIYKFFFYVLGHLHVNKKLIIFESFLGKQFSCNPRALYEYIKKNYPDYTLIWSVDKKHINNFLNHDLNYVKRFSISWIIAMTKSRYWISNSRLPYWIPKPKHTIYIQTWHGTPLKKLVMDMNEVHMPGIDIEKYKKDFCQEANKWDYLISPNTYSSEIFSRAFQFNKTIIESGYPRNDILHQSINEKSITNVKLQFGLPENKKVILYAPTWRDNQFYDQGRYKFDLNLDLDLLQRELSEDYIILLRLHYLVAENLDLKKYKNFIFDFSNHEDIRDLYLISDMLMTDYSSVFFDFANLFRPIIFYVYDLEEYRDKLRGFYFDLEKNAPGPLVTTTTGIIKSIRAFEANGNKMLENFSSFYNKFCYLEDGNASRRVVEAIFSENLAEINNKNEDY</sequence>